<feature type="signal peptide" evidence="1">
    <location>
        <begin position="1"/>
        <end position="16"/>
    </location>
</feature>
<dbReference type="Proteomes" id="UP001163046">
    <property type="component" value="Unassembled WGS sequence"/>
</dbReference>
<comment type="caution">
    <text evidence="2">The sequence shown here is derived from an EMBL/GenBank/DDBJ whole genome shotgun (WGS) entry which is preliminary data.</text>
</comment>
<keyword evidence="1" id="KW-0732">Signal</keyword>
<feature type="chain" id="PRO_5040828572" evidence="1">
    <location>
        <begin position="17"/>
        <end position="361"/>
    </location>
</feature>
<name>A0A9W9YB69_9CNID</name>
<proteinExistence type="predicted"/>
<accession>A0A9W9YB69</accession>
<dbReference type="AlphaFoldDB" id="A0A9W9YB69"/>
<protein>
    <submittedName>
        <fullName evidence="2">Uncharacterized protein</fullName>
    </submittedName>
</protein>
<organism evidence="2 3">
    <name type="scientific">Desmophyllum pertusum</name>
    <dbReference type="NCBI Taxonomy" id="174260"/>
    <lineage>
        <taxon>Eukaryota</taxon>
        <taxon>Metazoa</taxon>
        <taxon>Cnidaria</taxon>
        <taxon>Anthozoa</taxon>
        <taxon>Hexacorallia</taxon>
        <taxon>Scleractinia</taxon>
        <taxon>Caryophylliina</taxon>
        <taxon>Caryophylliidae</taxon>
        <taxon>Desmophyllum</taxon>
    </lineage>
</organism>
<dbReference type="PANTHER" id="PTHR33539:SF1">
    <property type="entry name" value="UPF0764 PROTEIN C16ORF89"/>
    <property type="match status" value="1"/>
</dbReference>
<gene>
    <name evidence="2" type="ORF">OS493_021695</name>
</gene>
<evidence type="ECO:0000313" key="3">
    <source>
        <dbReference type="Proteomes" id="UP001163046"/>
    </source>
</evidence>
<keyword evidence="3" id="KW-1185">Reference proteome</keyword>
<dbReference type="OrthoDB" id="5949187at2759"/>
<dbReference type="Pfam" id="PF15882">
    <property type="entry name" value="DUF4735"/>
    <property type="match status" value="1"/>
</dbReference>
<dbReference type="EMBL" id="MU827791">
    <property type="protein sequence ID" value="KAJ7330765.1"/>
    <property type="molecule type" value="Genomic_DNA"/>
</dbReference>
<evidence type="ECO:0000313" key="2">
    <source>
        <dbReference type="EMBL" id="KAJ7330765.1"/>
    </source>
</evidence>
<dbReference type="PANTHER" id="PTHR33539">
    <property type="entry name" value="UPF0764 PROTEIN C16ORF89"/>
    <property type="match status" value="1"/>
</dbReference>
<dbReference type="InterPro" id="IPR031751">
    <property type="entry name" value="DUF4735"/>
</dbReference>
<sequence length="361" mass="41165">MKLACLFLLLFTSVGSFIEITDKTERQETISPSGISHVLAALEKAVLFYDQYGDDLNLDAYFGLRIAQGFLYDLTRQKKTTKALLKSGIYMQVTRLQDLVSRIGSKSLTVLRRSNPHYYNLVGYTVSQPWQTVKGYKRIDPNLTTAFNKRKLLDDILQEYEPCLAKLLGSPGYGNKPCDVSEECWELMVRPGEVGYVLTHQALYFLFGEQRGCLETFSKKMKEYKSSLESVYDKICSNVYTQLLLVERVQPITRIDADLMMEQSVVCGMLGYFEFLTPQRLANVLQWQRPSGCYGYIKNEDEFSKQQRSRTMRKLLMGKELSDGCESHITGVGTALLSIYFRFLIVNELPDTNSTVATSRA</sequence>
<evidence type="ECO:0000256" key="1">
    <source>
        <dbReference type="SAM" id="SignalP"/>
    </source>
</evidence>
<reference evidence="2" key="1">
    <citation type="submission" date="2023-01" db="EMBL/GenBank/DDBJ databases">
        <title>Genome assembly of the deep-sea coral Lophelia pertusa.</title>
        <authorList>
            <person name="Herrera S."/>
            <person name="Cordes E."/>
        </authorList>
    </citation>
    <scope>NUCLEOTIDE SEQUENCE</scope>
    <source>
        <strain evidence="2">USNM1676648</strain>
        <tissue evidence="2">Polyp</tissue>
    </source>
</reference>